<dbReference type="RefSeq" id="WP_094061347.1">
    <property type="nucleotide sequence ID" value="NZ_CP022530.1"/>
</dbReference>
<keyword evidence="2" id="KW-1185">Reference proteome</keyword>
<dbReference type="OrthoDB" id="6382175at2"/>
<reference evidence="1 2" key="1">
    <citation type="submission" date="2017-07" db="EMBL/GenBank/DDBJ databases">
        <title>Annotated genome sequence of Bacterioplanes sanyensis isolated from Red Sea.</title>
        <authorList>
            <person name="Rehman Z.U."/>
        </authorList>
    </citation>
    <scope>NUCLEOTIDE SEQUENCE [LARGE SCALE GENOMIC DNA]</scope>
    <source>
        <strain evidence="1 2">NV9</strain>
    </source>
</reference>
<gene>
    <name evidence="1" type="ORF">CHH28_16505</name>
</gene>
<evidence type="ECO:0000313" key="1">
    <source>
        <dbReference type="EMBL" id="ASP40178.1"/>
    </source>
</evidence>
<dbReference type="AlphaFoldDB" id="A0A222FMD0"/>
<name>A0A222FMD0_9GAMM</name>
<dbReference type="EMBL" id="CP022530">
    <property type="protein sequence ID" value="ASP40178.1"/>
    <property type="molecule type" value="Genomic_DNA"/>
</dbReference>
<dbReference type="PROSITE" id="PS51257">
    <property type="entry name" value="PROKAR_LIPOPROTEIN"/>
    <property type="match status" value="1"/>
</dbReference>
<accession>A0A222FMD0</accession>
<evidence type="ECO:0000313" key="2">
    <source>
        <dbReference type="Proteomes" id="UP000202440"/>
    </source>
</evidence>
<dbReference type="Proteomes" id="UP000202440">
    <property type="component" value="Chromosome"/>
</dbReference>
<evidence type="ECO:0008006" key="3">
    <source>
        <dbReference type="Google" id="ProtNLM"/>
    </source>
</evidence>
<dbReference type="KEGG" id="bsan:CHH28_16505"/>
<organism evidence="1 2">
    <name type="scientific">Bacterioplanes sanyensis</name>
    <dbReference type="NCBI Taxonomy" id="1249553"/>
    <lineage>
        <taxon>Bacteria</taxon>
        <taxon>Pseudomonadati</taxon>
        <taxon>Pseudomonadota</taxon>
        <taxon>Gammaproteobacteria</taxon>
        <taxon>Oceanospirillales</taxon>
        <taxon>Oceanospirillaceae</taxon>
        <taxon>Bacterioplanes</taxon>
    </lineage>
</organism>
<sequence length="240" mass="25928">MNKITSIFALSLFVAACGSSDDDPVPVVVDDSVKFELTFADANSPWTVGYADYPGDAEDIYKLSSEVGPLPAPLQQQRGLNIKGTNRSDDLFMFAERQITGLDKNQAYEADITLTFATNVPSGCFGVGGSPGESVYIKAGIEEQQPKAEIGGAGYYQMNIDKGNQSVPGKRVKLLGDFANSQECDNPQSPYELKTVKTDAPIEFTSTDDGSAWAIVATDSGFESETSIWYTAMDIEVRKK</sequence>
<proteinExistence type="predicted"/>
<protein>
    <recommendedName>
        <fullName evidence="3">Lipoprotein</fullName>
    </recommendedName>
</protein>